<evidence type="ECO:0000256" key="2">
    <source>
        <dbReference type="HAMAP-Rule" id="MF_00973"/>
    </source>
</evidence>
<dbReference type="GO" id="GO:0005737">
    <property type="term" value="C:cytoplasm"/>
    <property type="evidence" value="ECO:0007669"/>
    <property type="project" value="UniProtKB-SubCell"/>
</dbReference>
<dbReference type="PANTHER" id="PTHR30135:SF3">
    <property type="entry name" value="GLUCONEOGENESIS FACTOR-RELATED"/>
    <property type="match status" value="1"/>
</dbReference>
<dbReference type="HAMAP" id="MF_00973">
    <property type="entry name" value="Gluconeogen_factor"/>
    <property type="match status" value="1"/>
</dbReference>
<evidence type="ECO:0000256" key="1">
    <source>
        <dbReference type="ARBA" id="ARBA00022490"/>
    </source>
</evidence>
<dbReference type="GO" id="GO:0043743">
    <property type="term" value="F:LPPG:FO 2-phospho-L-lactate transferase activity"/>
    <property type="evidence" value="ECO:0007669"/>
    <property type="project" value="InterPro"/>
</dbReference>
<evidence type="ECO:0000313" key="3">
    <source>
        <dbReference type="EMBL" id="KJY48752.1"/>
    </source>
</evidence>
<protein>
    <recommendedName>
        <fullName evidence="2">Putative gluconeogenesis factor</fullName>
    </recommendedName>
</protein>
<organism evidence="3 4">
    <name type="scientific">Bombilactobacillus mellis</name>
    <dbReference type="NCBI Taxonomy" id="1218508"/>
    <lineage>
        <taxon>Bacteria</taxon>
        <taxon>Bacillati</taxon>
        <taxon>Bacillota</taxon>
        <taxon>Bacilli</taxon>
        <taxon>Lactobacillales</taxon>
        <taxon>Lactobacillaceae</taxon>
        <taxon>Bombilactobacillus</taxon>
    </lineage>
</organism>
<dbReference type="SUPFAM" id="SSF142338">
    <property type="entry name" value="CofD-like"/>
    <property type="match status" value="1"/>
</dbReference>
<dbReference type="PANTHER" id="PTHR30135">
    <property type="entry name" value="UNCHARACTERIZED PROTEIN YVCK-RELATED"/>
    <property type="match status" value="1"/>
</dbReference>
<comment type="function">
    <text evidence="2">Required for morphogenesis under gluconeogenic growth conditions.</text>
</comment>
<dbReference type="AlphaFoldDB" id="A0A0F4KPZ8"/>
<keyword evidence="1 2" id="KW-0963">Cytoplasm</keyword>
<dbReference type="Proteomes" id="UP000033695">
    <property type="component" value="Unassembled WGS sequence"/>
</dbReference>
<dbReference type="GO" id="GO:0008360">
    <property type="term" value="P:regulation of cell shape"/>
    <property type="evidence" value="ECO:0007669"/>
    <property type="project" value="UniProtKB-UniRule"/>
</dbReference>
<comment type="similarity">
    <text evidence="2">Belongs to the gluconeogenesis factor family.</text>
</comment>
<dbReference type="InterPro" id="IPR002882">
    <property type="entry name" value="CofD"/>
</dbReference>
<proteinExistence type="inferred from homology"/>
<dbReference type="NCBIfam" id="TIGR01826">
    <property type="entry name" value="CofD_related"/>
    <property type="match status" value="1"/>
</dbReference>
<dbReference type="InterPro" id="IPR010119">
    <property type="entry name" value="Gluconeogen_factor"/>
</dbReference>
<sequence>MSSNAAKTIKVIKGRRPKITVIGGGTGLPVILNSLRDLNADITAVVTVADNGGSSGAIRNYINVVPPGDIRNVLVALSNLDRLSLDVFQYRFASDDSFLAGHAIGNLIIAALSEMDGNNIFDAVQELSQMMKVEGHVFPASNEPLTLNAKFTDGTTLAGEHEITYADKTIERVWVTDTNDPSEEPEAVLPVLASIMQADVIVLGPGSLFTSILPNLMIKNLGEAIRETAAEVIYICNIMTQKGETVNFTDADHVRVLNRHLGGHYIDTVLVNSTPVPSDYMDYVRYNEYLRQVGNDFAGLRQMGCRVITDDFLSLHDGGAFHDGHKVAQEIVNLAFQAGNRKNEER</sequence>
<accession>A0A0F4KPZ8</accession>
<dbReference type="Gene3D" id="3.40.50.10680">
    <property type="entry name" value="CofD-like domains"/>
    <property type="match status" value="1"/>
</dbReference>
<reference evidence="3 4" key="1">
    <citation type="submission" date="2014-12" db="EMBL/GenBank/DDBJ databases">
        <title>Comparative genomics of the lactic acid bacteria isolated from the honey bee gut.</title>
        <authorList>
            <person name="Ellegaard K.M."/>
            <person name="Tamarit D."/>
            <person name="Javelind E."/>
            <person name="Olofsson T."/>
            <person name="Andersson S.G."/>
            <person name="Vasquez A."/>
        </authorList>
    </citation>
    <scope>NUCLEOTIDE SEQUENCE [LARGE SCALE GENOMIC DNA]</scope>
    <source>
        <strain evidence="3 4">Hon2</strain>
    </source>
</reference>
<comment type="caution">
    <text evidence="3">The sequence shown here is derived from an EMBL/GenBank/DDBJ whole genome shotgun (WGS) entry which is preliminary data.</text>
</comment>
<comment type="subcellular location">
    <subcellularLocation>
        <location evidence="2">Cytoplasm</location>
    </subcellularLocation>
</comment>
<name>A0A0F4KPZ8_9LACO</name>
<dbReference type="STRING" id="1218508.JG29_11630"/>
<dbReference type="CDD" id="cd07187">
    <property type="entry name" value="YvcK_like"/>
    <property type="match status" value="1"/>
</dbReference>
<dbReference type="OrthoDB" id="9783842at2"/>
<dbReference type="EMBL" id="JXBZ01000008">
    <property type="protein sequence ID" value="KJY48752.1"/>
    <property type="molecule type" value="Genomic_DNA"/>
</dbReference>
<gene>
    <name evidence="3" type="ORF">JG29_11630</name>
</gene>
<keyword evidence="4" id="KW-1185">Reference proteome</keyword>
<evidence type="ECO:0000313" key="4">
    <source>
        <dbReference type="Proteomes" id="UP000033695"/>
    </source>
</evidence>
<dbReference type="RefSeq" id="WP_045923013.1">
    <property type="nucleotide sequence ID" value="NZ_JAAEDZ010000001.1"/>
</dbReference>
<dbReference type="InterPro" id="IPR038136">
    <property type="entry name" value="CofD-like_dom_sf"/>
</dbReference>
<dbReference type="HOGENOM" id="CLU_044041_0_1_9"/>
<dbReference type="Pfam" id="PF01933">
    <property type="entry name" value="CofD"/>
    <property type="match status" value="1"/>
</dbReference>
<dbReference type="PATRIC" id="fig|1218508.4.peg.1150"/>